<keyword evidence="4" id="KW-1185">Reference proteome</keyword>
<dbReference type="Proteomes" id="UP000484842">
    <property type="component" value="Unassembled WGS sequence"/>
</dbReference>
<feature type="region of interest" description="Disordered" evidence="1">
    <location>
        <begin position="284"/>
        <end position="331"/>
    </location>
</feature>
<feature type="compositionally biased region" description="Polar residues" evidence="1">
    <location>
        <begin position="299"/>
        <end position="311"/>
    </location>
</feature>
<dbReference type="InterPro" id="IPR039459">
    <property type="entry name" value="RepB-like_DNA_primase_dom"/>
</dbReference>
<evidence type="ECO:0000313" key="4">
    <source>
        <dbReference type="Proteomes" id="UP000484842"/>
    </source>
</evidence>
<proteinExistence type="predicted"/>
<dbReference type="RefSeq" id="WP_152871488.1">
    <property type="nucleotide sequence ID" value="NZ_WBSL01000004.1"/>
</dbReference>
<evidence type="ECO:0000256" key="1">
    <source>
        <dbReference type="SAM" id="MobiDB-lite"/>
    </source>
</evidence>
<accession>A0A7X1TSA5</accession>
<name>A0A7X1TSA5_9DEIO</name>
<gene>
    <name evidence="3" type="ORF">F8S09_10830</name>
</gene>
<organism evidence="3 4">
    <name type="scientific">Deinococcus terrestris</name>
    <dbReference type="NCBI Taxonomy" id="2651870"/>
    <lineage>
        <taxon>Bacteria</taxon>
        <taxon>Thermotogati</taxon>
        <taxon>Deinococcota</taxon>
        <taxon>Deinococci</taxon>
        <taxon>Deinococcales</taxon>
        <taxon>Deinococcaceae</taxon>
        <taxon>Deinococcus</taxon>
    </lineage>
</organism>
<evidence type="ECO:0000259" key="2">
    <source>
        <dbReference type="Pfam" id="PF16793"/>
    </source>
</evidence>
<dbReference type="AlphaFoldDB" id="A0A7X1TSA5"/>
<feature type="domain" description="RepB-like DNA primase" evidence="2">
    <location>
        <begin position="92"/>
        <end position="172"/>
    </location>
</feature>
<evidence type="ECO:0000313" key="3">
    <source>
        <dbReference type="EMBL" id="MPY67182.1"/>
    </source>
</evidence>
<sequence length="354" mass="38307">MILPAETAAFLAQFAGRHTFQTFDDRPNKDARLSRILHSPAELPALNRQGAGVFVMVNEGDGAGRKNGNVTHIRAYYADFDGQPLPARWSLEPSLLVESSQGKFHAYWILENGEAPPLDGAAFNAQQEALAHAVGSCPDDCKGLSRVMRLPGFLHQKGDPFMTRILSNTGRRYTLAQVRAAFPLPVRRHPDLLPPLLSVPTGANSVRRKYALAALTRICDELAQAGEGERNNHLNGAGFRVGQLIGGGHLESEEAQPVLWQAAAATGLPDSEIGSTLTRALRDGTTSPDPLTHVGLWPANSTTHRTVSPTGERTAPYISPSHQTPRSGAVVEDNPETLALRKYRAKLRKFGGVL</sequence>
<dbReference type="Gene3D" id="3.30.70.1790">
    <property type="entry name" value="RepB DNA-primase, N-terminal domain"/>
    <property type="match status" value="1"/>
</dbReference>
<reference evidence="3 4" key="1">
    <citation type="submission" date="2019-10" db="EMBL/GenBank/DDBJ databases">
        <title>Deinococcus sp. isolated from soil.</title>
        <authorList>
            <person name="Li Y."/>
            <person name="Wang J."/>
        </authorList>
    </citation>
    <scope>NUCLEOTIDE SEQUENCE [LARGE SCALE GENOMIC DNA]</scope>
    <source>
        <strain evidence="3 4">SDU3-2</strain>
    </source>
</reference>
<protein>
    <recommendedName>
        <fullName evidence="2">RepB-like DNA primase domain-containing protein</fullName>
    </recommendedName>
</protein>
<dbReference type="Pfam" id="PF16793">
    <property type="entry name" value="RepB_primase"/>
    <property type="match status" value="1"/>
</dbReference>
<dbReference type="EMBL" id="WBSL01000004">
    <property type="protein sequence ID" value="MPY67182.1"/>
    <property type="molecule type" value="Genomic_DNA"/>
</dbReference>
<comment type="caution">
    <text evidence="3">The sequence shown here is derived from an EMBL/GenBank/DDBJ whole genome shotgun (WGS) entry which is preliminary data.</text>
</comment>